<name>A0ABM2A1H1_AEDAL</name>
<dbReference type="InterPro" id="IPR021109">
    <property type="entry name" value="Peptidase_aspartic_dom_sf"/>
</dbReference>
<dbReference type="PANTHER" id="PTHR37984:SF5">
    <property type="entry name" value="PROTEIN NYNRIN-LIKE"/>
    <property type="match status" value="1"/>
</dbReference>
<dbReference type="InterPro" id="IPR036397">
    <property type="entry name" value="RNaseH_sf"/>
</dbReference>
<dbReference type="SUPFAM" id="SSF56672">
    <property type="entry name" value="DNA/RNA polymerases"/>
    <property type="match status" value="1"/>
</dbReference>
<dbReference type="Proteomes" id="UP000069940">
    <property type="component" value="Unassembled WGS sequence"/>
</dbReference>
<evidence type="ECO:0000256" key="1">
    <source>
        <dbReference type="ARBA" id="ARBA00022679"/>
    </source>
</evidence>
<evidence type="ECO:0000256" key="5">
    <source>
        <dbReference type="SAM" id="MobiDB-lite"/>
    </source>
</evidence>
<evidence type="ECO:0000256" key="4">
    <source>
        <dbReference type="ARBA" id="ARBA00022759"/>
    </source>
</evidence>
<dbReference type="InterPro" id="IPR050951">
    <property type="entry name" value="Retrovirus_Pol_polyprotein"/>
</dbReference>
<dbReference type="PROSITE" id="PS50994">
    <property type="entry name" value="INTEGRASE"/>
    <property type="match status" value="1"/>
</dbReference>
<feature type="compositionally biased region" description="Low complexity" evidence="5">
    <location>
        <begin position="215"/>
        <end position="227"/>
    </location>
</feature>
<sequence>MPLVNHVEPYVPGTIPFSQYLEQMEWIFIDNKMADPDEQKASFLAACGKEVYSELKLLFPGKDLKTVSFKEITDALKKRYDKTESDMIQRYKFYQRVQGSTESAEDFILAVKLQAEMCEFGEFKDIAIRDKLVCGIRDPDVQQRLFDEEGLTLAKAEKIIINRELAGANRKLVSRESGRVSVLNRLGKRQEPAVSRGGYRSRSRSRGASKRYRSRSPVSSNRGNRSSSRSRKFHCSFCGRDGHMRRFCYDLKNKEKKSVKFVDSLAEKPKMTEYQKSLRRRLNRSVSDDEDMECLMISSIGKINEPCFRSVLVKGIRLDMEIDCGAAVSVVSKDTYEGEFADIPMQKCTKKLAVINGSRLVVEGQIPVQVELNGRRKFVKLVVLRCGSSFTPLLGRDWLDIFFPEWRSAFGSSSNLNQLSLPMSEERVVDDIKGFEADLVLKKGASPIFKRAYDVPLRLKDKVVEHLDSLEKDGVITPIDASEWASPVIVVVKKDGGIRMVIDCKVSINKVIIPNTYPLPLTQDMFASLAGAKVFCSLDLAGAYTQLMLSKKSRKIMVINTIKDFFYFDKKVFLVIVDSFSKWLEVEYMKFGTDARKVISKFMSVFARFGLPDVVVTDGGPPFSSKEFIVFFEKHGVKVMKSPPYSD</sequence>
<proteinExistence type="predicted"/>
<evidence type="ECO:0000313" key="7">
    <source>
        <dbReference type="EnsemblMetazoa" id="AALFPA23_023590.P35092"/>
    </source>
</evidence>
<keyword evidence="2" id="KW-0548">Nucleotidyltransferase</keyword>
<dbReference type="Gene3D" id="3.30.420.10">
    <property type="entry name" value="Ribonuclease H-like superfamily/Ribonuclease H"/>
    <property type="match status" value="1"/>
</dbReference>
<dbReference type="InterPro" id="IPR012337">
    <property type="entry name" value="RNaseH-like_sf"/>
</dbReference>
<reference evidence="7" key="2">
    <citation type="submission" date="2025-05" db="UniProtKB">
        <authorList>
            <consortium name="EnsemblMetazoa"/>
        </authorList>
    </citation>
    <scope>IDENTIFICATION</scope>
    <source>
        <strain evidence="7">Foshan</strain>
    </source>
</reference>
<keyword evidence="1" id="KW-0808">Transferase</keyword>
<feature type="domain" description="Integrase catalytic" evidence="6">
    <location>
        <begin position="551"/>
        <end position="647"/>
    </location>
</feature>
<protein>
    <recommendedName>
        <fullName evidence="6">Integrase catalytic domain-containing protein</fullName>
    </recommendedName>
</protein>
<dbReference type="RefSeq" id="XP_062704094.1">
    <property type="nucleotide sequence ID" value="XM_062848110.1"/>
</dbReference>
<reference evidence="8" key="1">
    <citation type="journal article" date="2015" name="Proc. Natl. Acad. Sci. U.S.A.">
        <title>Genome sequence of the Asian Tiger mosquito, Aedes albopictus, reveals insights into its biology, genetics, and evolution.</title>
        <authorList>
            <person name="Chen X.G."/>
            <person name="Jiang X."/>
            <person name="Gu J."/>
            <person name="Xu M."/>
            <person name="Wu Y."/>
            <person name="Deng Y."/>
            <person name="Zhang C."/>
            <person name="Bonizzoni M."/>
            <person name="Dermauw W."/>
            <person name="Vontas J."/>
            <person name="Armbruster P."/>
            <person name="Huang X."/>
            <person name="Yang Y."/>
            <person name="Zhang H."/>
            <person name="He W."/>
            <person name="Peng H."/>
            <person name="Liu Y."/>
            <person name="Wu K."/>
            <person name="Chen J."/>
            <person name="Lirakis M."/>
            <person name="Topalis P."/>
            <person name="Van Leeuwen T."/>
            <person name="Hall A.B."/>
            <person name="Jiang X."/>
            <person name="Thorpe C."/>
            <person name="Mueller R.L."/>
            <person name="Sun C."/>
            <person name="Waterhouse R.M."/>
            <person name="Yan G."/>
            <person name="Tu Z.J."/>
            <person name="Fang X."/>
            <person name="James A.A."/>
        </authorList>
    </citation>
    <scope>NUCLEOTIDE SEQUENCE [LARGE SCALE GENOMIC DNA]</scope>
    <source>
        <strain evidence="8">Foshan</strain>
    </source>
</reference>
<accession>A0ABM2A1H1</accession>
<feature type="region of interest" description="Disordered" evidence="5">
    <location>
        <begin position="191"/>
        <end position="232"/>
    </location>
</feature>
<dbReference type="SUPFAM" id="SSF50630">
    <property type="entry name" value="Acid proteases"/>
    <property type="match status" value="1"/>
</dbReference>
<evidence type="ECO:0000259" key="6">
    <source>
        <dbReference type="PROSITE" id="PS50994"/>
    </source>
</evidence>
<keyword evidence="3" id="KW-0540">Nuclease</keyword>
<dbReference type="EnsemblMetazoa" id="AALFPA23_023590.R35092">
    <property type="protein sequence ID" value="AALFPA23_023590.P35092"/>
    <property type="gene ID" value="AALFPA23_023590"/>
</dbReference>
<keyword evidence="8" id="KW-1185">Reference proteome</keyword>
<keyword evidence="4" id="KW-0255">Endonuclease</keyword>
<dbReference type="InterPro" id="IPR001584">
    <property type="entry name" value="Integrase_cat-core"/>
</dbReference>
<evidence type="ECO:0000313" key="8">
    <source>
        <dbReference type="Proteomes" id="UP000069940"/>
    </source>
</evidence>
<dbReference type="GeneID" id="134286494"/>
<dbReference type="Gene3D" id="3.10.10.10">
    <property type="entry name" value="HIV Type 1 Reverse Transcriptase, subunit A, domain 1"/>
    <property type="match status" value="1"/>
</dbReference>
<dbReference type="InterPro" id="IPR043502">
    <property type="entry name" value="DNA/RNA_pol_sf"/>
</dbReference>
<dbReference type="SUPFAM" id="SSF53098">
    <property type="entry name" value="Ribonuclease H-like"/>
    <property type="match status" value="1"/>
</dbReference>
<dbReference type="Pfam" id="PF00665">
    <property type="entry name" value="rve"/>
    <property type="match status" value="1"/>
</dbReference>
<evidence type="ECO:0000256" key="2">
    <source>
        <dbReference type="ARBA" id="ARBA00022695"/>
    </source>
</evidence>
<keyword evidence="4" id="KW-0378">Hydrolase</keyword>
<dbReference type="Gene3D" id="2.40.70.10">
    <property type="entry name" value="Acid Proteases"/>
    <property type="match status" value="1"/>
</dbReference>
<dbReference type="PANTHER" id="PTHR37984">
    <property type="entry name" value="PROTEIN CBG26694"/>
    <property type="match status" value="1"/>
</dbReference>
<evidence type="ECO:0000256" key="3">
    <source>
        <dbReference type="ARBA" id="ARBA00022722"/>
    </source>
</evidence>
<feature type="compositionally biased region" description="Basic residues" evidence="5">
    <location>
        <begin position="199"/>
        <end position="214"/>
    </location>
</feature>
<organism evidence="7 8">
    <name type="scientific">Aedes albopictus</name>
    <name type="common">Asian tiger mosquito</name>
    <name type="synonym">Stegomyia albopicta</name>
    <dbReference type="NCBI Taxonomy" id="7160"/>
    <lineage>
        <taxon>Eukaryota</taxon>
        <taxon>Metazoa</taxon>
        <taxon>Ecdysozoa</taxon>
        <taxon>Arthropoda</taxon>
        <taxon>Hexapoda</taxon>
        <taxon>Insecta</taxon>
        <taxon>Pterygota</taxon>
        <taxon>Neoptera</taxon>
        <taxon>Endopterygota</taxon>
        <taxon>Diptera</taxon>
        <taxon>Nematocera</taxon>
        <taxon>Culicoidea</taxon>
        <taxon>Culicidae</taxon>
        <taxon>Culicinae</taxon>
        <taxon>Aedini</taxon>
        <taxon>Aedes</taxon>
        <taxon>Stegomyia</taxon>
    </lineage>
</organism>